<organism evidence="8 9">
    <name type="scientific">Erythroxylum novogranatense</name>
    <dbReference type="NCBI Taxonomy" id="1862640"/>
    <lineage>
        <taxon>Eukaryota</taxon>
        <taxon>Viridiplantae</taxon>
        <taxon>Streptophyta</taxon>
        <taxon>Embryophyta</taxon>
        <taxon>Tracheophyta</taxon>
        <taxon>Spermatophyta</taxon>
        <taxon>Magnoliopsida</taxon>
        <taxon>eudicotyledons</taxon>
        <taxon>Gunneridae</taxon>
        <taxon>Pentapetalae</taxon>
        <taxon>rosids</taxon>
        <taxon>fabids</taxon>
        <taxon>Malpighiales</taxon>
        <taxon>Erythroxylaceae</taxon>
        <taxon>Erythroxylum</taxon>
    </lineage>
</organism>
<dbReference type="InterPro" id="IPR044810">
    <property type="entry name" value="WRKY_plant"/>
</dbReference>
<dbReference type="EMBL" id="JAIWQS010000012">
    <property type="protein sequence ID" value="KAJ8748540.1"/>
    <property type="molecule type" value="Genomic_DNA"/>
</dbReference>
<comment type="caution">
    <text evidence="8">The sequence shown here is derived from an EMBL/GenBank/DDBJ whole genome shotgun (WGS) entry which is preliminary data.</text>
</comment>
<dbReference type="GO" id="GO:0000976">
    <property type="term" value="F:transcription cis-regulatory region binding"/>
    <property type="evidence" value="ECO:0007669"/>
    <property type="project" value="TreeGrafter"/>
</dbReference>
<dbReference type="SMART" id="SM00774">
    <property type="entry name" value="WRKY"/>
    <property type="match status" value="1"/>
</dbReference>
<dbReference type="Gene3D" id="2.20.25.80">
    <property type="entry name" value="WRKY domain"/>
    <property type="match status" value="1"/>
</dbReference>
<evidence type="ECO:0000313" key="8">
    <source>
        <dbReference type="EMBL" id="KAJ8748540.1"/>
    </source>
</evidence>
<evidence type="ECO:0000256" key="6">
    <source>
        <dbReference type="ARBA" id="ARBA00060850"/>
    </source>
</evidence>
<evidence type="ECO:0000256" key="2">
    <source>
        <dbReference type="ARBA" id="ARBA00023015"/>
    </source>
</evidence>
<keyword evidence="2" id="KW-0805">Transcription regulation</keyword>
<keyword evidence="5" id="KW-0539">Nucleus</keyword>
<reference evidence="8 9" key="1">
    <citation type="submission" date="2021-09" db="EMBL/GenBank/DDBJ databases">
        <title>Genomic insights and catalytic innovation underlie evolution of tropane alkaloids biosynthesis.</title>
        <authorList>
            <person name="Wang Y.-J."/>
            <person name="Tian T."/>
            <person name="Huang J.-P."/>
            <person name="Huang S.-X."/>
        </authorList>
    </citation>
    <scope>NUCLEOTIDE SEQUENCE [LARGE SCALE GENOMIC DNA]</scope>
    <source>
        <strain evidence="8">KIB-2018</strain>
        <tissue evidence="8">Leaf</tissue>
    </source>
</reference>
<comment type="subcellular location">
    <subcellularLocation>
        <location evidence="1">Nucleus</location>
    </subcellularLocation>
</comment>
<evidence type="ECO:0000259" key="7">
    <source>
        <dbReference type="PROSITE" id="PS50811"/>
    </source>
</evidence>
<evidence type="ECO:0000256" key="5">
    <source>
        <dbReference type="ARBA" id="ARBA00023242"/>
    </source>
</evidence>
<evidence type="ECO:0000256" key="1">
    <source>
        <dbReference type="ARBA" id="ARBA00004123"/>
    </source>
</evidence>
<dbReference type="Pfam" id="PF03106">
    <property type="entry name" value="WRKY"/>
    <property type="match status" value="1"/>
</dbReference>
<name>A0AAV8S8Q2_9ROSI</name>
<comment type="similarity">
    <text evidence="6">Belongs to the WRKY group III family.</text>
</comment>
<evidence type="ECO:0000313" key="9">
    <source>
        <dbReference type="Proteomes" id="UP001159364"/>
    </source>
</evidence>
<feature type="domain" description="WRKY" evidence="7">
    <location>
        <begin position="114"/>
        <end position="177"/>
    </location>
</feature>
<dbReference type="GO" id="GO:0003700">
    <property type="term" value="F:DNA-binding transcription factor activity"/>
    <property type="evidence" value="ECO:0007669"/>
    <property type="project" value="InterPro"/>
</dbReference>
<keyword evidence="4" id="KW-0804">Transcription</keyword>
<dbReference type="GO" id="GO:0010150">
    <property type="term" value="P:leaf senescence"/>
    <property type="evidence" value="ECO:0007669"/>
    <property type="project" value="UniProtKB-ARBA"/>
</dbReference>
<dbReference type="AlphaFoldDB" id="A0AAV8S8Q2"/>
<keyword evidence="3" id="KW-0238">DNA-binding</keyword>
<dbReference type="FunFam" id="2.20.25.80:FF:000009">
    <property type="entry name" value="WRKY transcription factor 53"/>
    <property type="match status" value="1"/>
</dbReference>
<dbReference type="PROSITE" id="PS50811">
    <property type="entry name" value="WRKY"/>
    <property type="match status" value="1"/>
</dbReference>
<keyword evidence="9" id="KW-1185">Reference proteome</keyword>
<dbReference type="SUPFAM" id="SSF118290">
    <property type="entry name" value="WRKY DNA-binding domain"/>
    <property type="match status" value="1"/>
</dbReference>
<dbReference type="GO" id="GO:0010193">
    <property type="term" value="P:response to ozone"/>
    <property type="evidence" value="ECO:0007669"/>
    <property type="project" value="UniProtKB-ARBA"/>
</dbReference>
<dbReference type="InterPro" id="IPR036576">
    <property type="entry name" value="WRKY_dom_sf"/>
</dbReference>
<dbReference type="Proteomes" id="UP001159364">
    <property type="component" value="Linkage Group LG12"/>
</dbReference>
<dbReference type="InterPro" id="IPR003657">
    <property type="entry name" value="WRKY_dom"/>
</dbReference>
<gene>
    <name evidence="8" type="ORF">K2173_003441</name>
</gene>
<dbReference type="GO" id="GO:0042542">
    <property type="term" value="P:response to hydrogen peroxide"/>
    <property type="evidence" value="ECO:0007669"/>
    <property type="project" value="UniProtKB-ARBA"/>
</dbReference>
<proteinExistence type="inferred from homology"/>
<evidence type="ECO:0000256" key="4">
    <source>
        <dbReference type="ARBA" id="ARBA00023163"/>
    </source>
</evidence>
<protein>
    <recommendedName>
        <fullName evidence="7">WRKY domain-containing protein</fullName>
    </recommendedName>
</protein>
<dbReference type="GO" id="GO:0005634">
    <property type="term" value="C:nucleus"/>
    <property type="evidence" value="ECO:0007669"/>
    <property type="project" value="UniProtKB-SubCell"/>
</dbReference>
<dbReference type="GO" id="GO:0009751">
    <property type="term" value="P:response to salicylic acid"/>
    <property type="evidence" value="ECO:0007669"/>
    <property type="project" value="UniProtKB-ARBA"/>
</dbReference>
<sequence>MERPVHWEHKILINELNQGKKLAKLLQNHLNAASSPETREFLVEKILSSYEKSLSMLNWGVLVNHHIPNANLLEVQRSGVNNSLRNEISSEEAFKKRKVEQRWTEQVKVCSGKGLEGPFDDGYSWRKYGQKDILGSKYPRAYYRCTCRRSQGCLAIKQVQRSDEDPAAFEVTYRGRHTCSHVTPSSSAVNDSRRQTKLFRQRQEHQQRQQPDDELSFDVREAVEVKTDDLDINGYIFPSFPLTPIGNENVEENFFGESLIGTSFLDSFSRPFVSPATSDSNHFSPSPNNLNNFGAAHNAQTPESDLNDIISAPASATNSPIGGDLNFSNMDFDPSFLFENL</sequence>
<accession>A0AAV8S8Q2</accession>
<dbReference type="PANTHER" id="PTHR32096:SF133">
    <property type="entry name" value="WRKY TRANSCRIPTION FACTOR 41-RELATED"/>
    <property type="match status" value="1"/>
</dbReference>
<evidence type="ECO:0000256" key="3">
    <source>
        <dbReference type="ARBA" id="ARBA00023125"/>
    </source>
</evidence>
<dbReference type="PANTHER" id="PTHR32096">
    <property type="entry name" value="WRKY TRANSCRIPTION FACTOR 30-RELATED-RELATED"/>
    <property type="match status" value="1"/>
</dbReference>